<protein>
    <submittedName>
        <fullName evidence="1">Esterase</fullName>
    </submittedName>
</protein>
<organism evidence="1 2">
    <name type="scientific">SAR86 cluster bacterium</name>
    <dbReference type="NCBI Taxonomy" id="2030880"/>
    <lineage>
        <taxon>Bacteria</taxon>
        <taxon>Pseudomonadati</taxon>
        <taxon>Pseudomonadota</taxon>
        <taxon>Gammaproteobacteria</taxon>
        <taxon>SAR86 cluster</taxon>
    </lineage>
</organism>
<dbReference type="PANTHER" id="PTHR35602">
    <property type="entry name" value="ESTERASE YQIA-RELATED"/>
    <property type="match status" value="1"/>
</dbReference>
<sequence>MSKSIFYFHGFMSSAESSKAQVFKNFIEQNYQNINLVIPNIYDKFTEAIPQLDEMISKDKNKTKYFMGSSLGGFFASHYASLYKTKAVVINPAINPSEGLKSYLGFNENYANGNKFELTSDDIAAIKSIELDKIIDPRETLLLCESGDEVLNYINAIEFYKGSFVNINFGGDHSYSCFSEKLGIISEFLGL</sequence>
<evidence type="ECO:0000313" key="2">
    <source>
        <dbReference type="Proteomes" id="UP000318359"/>
    </source>
</evidence>
<dbReference type="PANTHER" id="PTHR35602:SF3">
    <property type="entry name" value="ESTERASE YQIA"/>
    <property type="match status" value="1"/>
</dbReference>
<dbReference type="Pfam" id="PF05728">
    <property type="entry name" value="UPF0227"/>
    <property type="match status" value="1"/>
</dbReference>
<dbReference type="Proteomes" id="UP000318359">
    <property type="component" value="Unassembled WGS sequence"/>
</dbReference>
<dbReference type="AlphaFoldDB" id="A0A520M9N1"/>
<dbReference type="InterPro" id="IPR008886">
    <property type="entry name" value="UPF0227/Esterase_YqiA"/>
</dbReference>
<name>A0A520M9N1_9GAMM</name>
<dbReference type="SUPFAM" id="SSF53474">
    <property type="entry name" value="alpha/beta-Hydrolases"/>
    <property type="match status" value="1"/>
</dbReference>
<comment type="caution">
    <text evidence="1">The sequence shown here is derived from an EMBL/GenBank/DDBJ whole genome shotgun (WGS) entry which is preliminary data.</text>
</comment>
<reference evidence="1 2" key="1">
    <citation type="submission" date="2019-02" db="EMBL/GenBank/DDBJ databases">
        <title>Prokaryotic population dynamics and viral predation in marine succession experiment using metagenomics: the confinement effect.</title>
        <authorList>
            <person name="Haro-Moreno J.M."/>
            <person name="Rodriguez-Valera F."/>
            <person name="Lopez-Perez M."/>
        </authorList>
    </citation>
    <scope>NUCLEOTIDE SEQUENCE [LARGE SCALE GENOMIC DNA]</scope>
    <source>
        <strain evidence="1">MED-G167</strain>
    </source>
</reference>
<accession>A0A520M9N1</accession>
<dbReference type="InterPro" id="IPR029058">
    <property type="entry name" value="AB_hydrolase_fold"/>
</dbReference>
<dbReference type="EMBL" id="SHBM01000020">
    <property type="protein sequence ID" value="RZO17944.1"/>
    <property type="molecule type" value="Genomic_DNA"/>
</dbReference>
<proteinExistence type="predicted"/>
<dbReference type="Gene3D" id="3.40.50.1820">
    <property type="entry name" value="alpha/beta hydrolase"/>
    <property type="match status" value="1"/>
</dbReference>
<evidence type="ECO:0000313" key="1">
    <source>
        <dbReference type="EMBL" id="RZO17944.1"/>
    </source>
</evidence>
<gene>
    <name evidence="1" type="ORF">EVB00_01785</name>
</gene>